<proteinExistence type="predicted"/>
<comment type="caution">
    <text evidence="1">The sequence shown here is derived from an EMBL/GenBank/DDBJ whole genome shotgun (WGS) entry which is preliminary data.</text>
</comment>
<dbReference type="EMBL" id="BLLF01007123">
    <property type="protein sequence ID" value="GFH32782.1"/>
    <property type="molecule type" value="Genomic_DNA"/>
</dbReference>
<name>A0A6A0AJ50_HAELA</name>
<gene>
    <name evidence="1" type="ORF">HaLaN_32062</name>
</gene>
<accession>A0A6A0AJ50</accession>
<dbReference type="Proteomes" id="UP000485058">
    <property type="component" value="Unassembled WGS sequence"/>
</dbReference>
<evidence type="ECO:0000313" key="2">
    <source>
        <dbReference type="Proteomes" id="UP000485058"/>
    </source>
</evidence>
<feature type="non-terminal residue" evidence="1">
    <location>
        <position position="61"/>
    </location>
</feature>
<organism evidence="1 2">
    <name type="scientific">Haematococcus lacustris</name>
    <name type="common">Green alga</name>
    <name type="synonym">Haematococcus pluvialis</name>
    <dbReference type="NCBI Taxonomy" id="44745"/>
    <lineage>
        <taxon>Eukaryota</taxon>
        <taxon>Viridiplantae</taxon>
        <taxon>Chlorophyta</taxon>
        <taxon>core chlorophytes</taxon>
        <taxon>Chlorophyceae</taxon>
        <taxon>CS clade</taxon>
        <taxon>Chlamydomonadales</taxon>
        <taxon>Haematococcaceae</taxon>
        <taxon>Haematococcus</taxon>
    </lineage>
</organism>
<reference evidence="1 2" key="1">
    <citation type="submission" date="2020-02" db="EMBL/GenBank/DDBJ databases">
        <title>Draft genome sequence of Haematococcus lacustris strain NIES-144.</title>
        <authorList>
            <person name="Morimoto D."/>
            <person name="Nakagawa S."/>
            <person name="Yoshida T."/>
            <person name="Sawayama S."/>
        </authorList>
    </citation>
    <scope>NUCLEOTIDE SEQUENCE [LARGE SCALE GENOMIC DNA]</scope>
    <source>
        <strain evidence="1 2">NIES-144</strain>
    </source>
</reference>
<evidence type="ECO:0000313" key="1">
    <source>
        <dbReference type="EMBL" id="GFH32782.1"/>
    </source>
</evidence>
<protein>
    <submittedName>
        <fullName evidence="1">Uncharacterized protein</fullName>
    </submittedName>
</protein>
<dbReference type="AlphaFoldDB" id="A0A6A0AJ50"/>
<sequence>MRGVPKPRALMVVVPNSPPSRSFWNATTLCGGSCGLLLTVSPSWLLRLVDMLPKRAPIVTP</sequence>
<feature type="non-terminal residue" evidence="1">
    <location>
        <position position="1"/>
    </location>
</feature>
<keyword evidence="2" id="KW-1185">Reference proteome</keyword>